<evidence type="ECO:0000256" key="5">
    <source>
        <dbReference type="SAM" id="MobiDB-lite"/>
    </source>
</evidence>
<reference evidence="7" key="1">
    <citation type="journal article" date="2021" name="Proc. Natl. Acad. Sci. U.S.A.">
        <title>Three genomes in the algal genus Volvox reveal the fate of a haploid sex-determining region after a transition to homothallism.</title>
        <authorList>
            <person name="Yamamoto K."/>
            <person name="Hamaji T."/>
            <person name="Kawai-Toyooka H."/>
            <person name="Matsuzaki R."/>
            <person name="Takahashi F."/>
            <person name="Nishimura Y."/>
            <person name="Kawachi M."/>
            <person name="Noguchi H."/>
            <person name="Minakuchi Y."/>
            <person name="Umen J.G."/>
            <person name="Toyoda A."/>
            <person name="Nozaki H."/>
        </authorList>
    </citation>
    <scope>NUCLEOTIDE SEQUENCE</scope>
    <source>
        <strain evidence="7">NIES-3786</strain>
    </source>
</reference>
<keyword evidence="3" id="KW-0378">Hydrolase</keyword>
<feature type="domain" description="PDZ" evidence="6">
    <location>
        <begin position="35"/>
        <end position="84"/>
    </location>
</feature>
<evidence type="ECO:0000313" key="8">
    <source>
        <dbReference type="Proteomes" id="UP000747110"/>
    </source>
</evidence>
<dbReference type="InterPro" id="IPR005151">
    <property type="entry name" value="Tail-specific_protease"/>
</dbReference>
<dbReference type="EMBL" id="BNCP01000004">
    <property type="protein sequence ID" value="GIL72315.1"/>
    <property type="molecule type" value="Genomic_DNA"/>
</dbReference>
<dbReference type="PANTHER" id="PTHR32060">
    <property type="entry name" value="TAIL-SPECIFIC PROTEASE"/>
    <property type="match status" value="1"/>
</dbReference>
<gene>
    <name evidence="7" type="ORF">Vretifemale_2684</name>
</gene>
<dbReference type="GO" id="GO:0008236">
    <property type="term" value="F:serine-type peptidase activity"/>
    <property type="evidence" value="ECO:0007669"/>
    <property type="project" value="UniProtKB-KW"/>
</dbReference>
<dbReference type="GO" id="GO:0006508">
    <property type="term" value="P:proteolysis"/>
    <property type="evidence" value="ECO:0007669"/>
    <property type="project" value="UniProtKB-KW"/>
</dbReference>
<dbReference type="SMART" id="SM00228">
    <property type="entry name" value="PDZ"/>
    <property type="match status" value="1"/>
</dbReference>
<dbReference type="InterPro" id="IPR036034">
    <property type="entry name" value="PDZ_sf"/>
</dbReference>
<sequence length="536" mass="54750">MLQTLGDPYTRVLLQGGGDIESFQALKQAKVFSTGLVVMGMGESGGHSPGVGPLVVAAALEGSPAAEAGLRAGDEVVAVNGYPLGTLRPDAGPIQDLLRRAVEVRVKVRRSTATEEALAHGGGGARGPAAAAATAVAASSTTVAAGSGPSNTAAAPPVAPSTSYQLPGRFFDVVLTPAPVEFVPVQYAVLSMENIWPQSRGGGGGSGSGATSPSTTPPSPSRVGYIRIVAFTEDVAVEFGSAVRDLQAAGCGAWLLDLRSNPGGLVDEGLEVAETLMGPGRVFAVLRDRNGEERVERLSDRARAAVEGQPLAVLVDRNSASASELLAGALHDNKETHALLYGERTYGKGRTQQIFQLNAGALLFVSTDTYVTPARRPVDGVGLVPDIACRPGPPPAPTTRPTRTRTTTVATHGHDPAIDPPPTRLSGSAAETESPPSTPNISVVGDGGGMGSIAGSGASNHAVKDTRRVTDDDRNSSSGNSRTSASSSSGSRSSGGGDVMSAERVDGLVEDACVRAAIRKLTRGTLQPPQLKVQQN</sequence>
<feature type="region of interest" description="Disordered" evidence="5">
    <location>
        <begin position="199"/>
        <end position="220"/>
    </location>
</feature>
<comment type="caution">
    <text evidence="7">The sequence shown here is derived from an EMBL/GenBank/DDBJ whole genome shotgun (WGS) entry which is preliminary data.</text>
</comment>
<feature type="compositionally biased region" description="Low complexity" evidence="5">
    <location>
        <begin position="476"/>
        <end position="492"/>
    </location>
</feature>
<dbReference type="Pfam" id="PF17820">
    <property type="entry name" value="PDZ_6"/>
    <property type="match status" value="1"/>
</dbReference>
<dbReference type="AlphaFoldDB" id="A0A8J4FHI1"/>
<evidence type="ECO:0000259" key="6">
    <source>
        <dbReference type="PROSITE" id="PS50106"/>
    </source>
</evidence>
<dbReference type="Gene3D" id="3.90.226.10">
    <property type="entry name" value="2-enoyl-CoA Hydratase, Chain A, domain 1"/>
    <property type="match status" value="1"/>
</dbReference>
<dbReference type="Gene3D" id="3.30.750.44">
    <property type="match status" value="1"/>
</dbReference>
<keyword evidence="8" id="KW-1185">Reference proteome</keyword>
<dbReference type="SUPFAM" id="SSF52096">
    <property type="entry name" value="ClpP/crotonase"/>
    <property type="match status" value="1"/>
</dbReference>
<evidence type="ECO:0000256" key="2">
    <source>
        <dbReference type="ARBA" id="ARBA00022670"/>
    </source>
</evidence>
<comment type="similarity">
    <text evidence="1">Belongs to the peptidase S41A family.</text>
</comment>
<dbReference type="PANTHER" id="PTHR32060:SF22">
    <property type="entry name" value="CARBOXYL-TERMINAL-PROCESSING PEPTIDASE 3, CHLOROPLASTIC"/>
    <property type="match status" value="1"/>
</dbReference>
<dbReference type="OrthoDB" id="43580at2759"/>
<evidence type="ECO:0000256" key="1">
    <source>
        <dbReference type="ARBA" id="ARBA00009179"/>
    </source>
</evidence>
<dbReference type="InterPro" id="IPR001478">
    <property type="entry name" value="PDZ"/>
</dbReference>
<dbReference type="Pfam" id="PF03572">
    <property type="entry name" value="Peptidase_S41"/>
    <property type="match status" value="1"/>
</dbReference>
<dbReference type="SUPFAM" id="SSF50156">
    <property type="entry name" value="PDZ domain-like"/>
    <property type="match status" value="1"/>
</dbReference>
<evidence type="ECO:0000313" key="7">
    <source>
        <dbReference type="EMBL" id="GIL72315.1"/>
    </source>
</evidence>
<keyword evidence="2" id="KW-0645">Protease</keyword>
<feature type="compositionally biased region" description="Gly residues" evidence="5">
    <location>
        <begin position="445"/>
        <end position="454"/>
    </location>
</feature>
<protein>
    <recommendedName>
        <fullName evidence="6">PDZ domain-containing protein</fullName>
    </recommendedName>
</protein>
<feature type="compositionally biased region" description="Low complexity" evidence="5">
    <location>
        <begin position="399"/>
        <end position="408"/>
    </location>
</feature>
<feature type="region of interest" description="Disordered" evidence="5">
    <location>
        <begin position="385"/>
        <end position="503"/>
    </location>
</feature>
<dbReference type="InterPro" id="IPR029045">
    <property type="entry name" value="ClpP/crotonase-like_dom_sf"/>
</dbReference>
<keyword evidence="4" id="KW-0720">Serine protease</keyword>
<dbReference type="InterPro" id="IPR004447">
    <property type="entry name" value="Peptidase_S41A"/>
</dbReference>
<dbReference type="CDD" id="cd07560">
    <property type="entry name" value="Peptidase_S41_CPP"/>
    <property type="match status" value="1"/>
</dbReference>
<accession>A0A8J4FHI1</accession>
<feature type="compositionally biased region" description="Polar residues" evidence="5">
    <location>
        <begin position="425"/>
        <end position="435"/>
    </location>
</feature>
<dbReference type="SMART" id="SM00245">
    <property type="entry name" value="TSPc"/>
    <property type="match status" value="1"/>
</dbReference>
<dbReference type="InterPro" id="IPR041489">
    <property type="entry name" value="PDZ_6"/>
</dbReference>
<evidence type="ECO:0000256" key="4">
    <source>
        <dbReference type="ARBA" id="ARBA00022825"/>
    </source>
</evidence>
<proteinExistence type="inferred from homology"/>
<dbReference type="Gene3D" id="2.30.42.10">
    <property type="match status" value="1"/>
</dbReference>
<feature type="compositionally biased region" description="Basic and acidic residues" evidence="5">
    <location>
        <begin position="462"/>
        <end position="475"/>
    </location>
</feature>
<name>A0A8J4FHI1_9CHLO</name>
<evidence type="ECO:0000256" key="3">
    <source>
        <dbReference type="ARBA" id="ARBA00022801"/>
    </source>
</evidence>
<dbReference type="PROSITE" id="PS50106">
    <property type="entry name" value="PDZ"/>
    <property type="match status" value="1"/>
</dbReference>
<dbReference type="Proteomes" id="UP000747110">
    <property type="component" value="Unassembled WGS sequence"/>
</dbReference>
<organism evidence="7 8">
    <name type="scientific">Volvox reticuliferus</name>
    <dbReference type="NCBI Taxonomy" id="1737510"/>
    <lineage>
        <taxon>Eukaryota</taxon>
        <taxon>Viridiplantae</taxon>
        <taxon>Chlorophyta</taxon>
        <taxon>core chlorophytes</taxon>
        <taxon>Chlorophyceae</taxon>
        <taxon>CS clade</taxon>
        <taxon>Chlamydomonadales</taxon>
        <taxon>Volvocaceae</taxon>
        <taxon>Volvox</taxon>
    </lineage>
</organism>
<dbReference type="GO" id="GO:0004175">
    <property type="term" value="F:endopeptidase activity"/>
    <property type="evidence" value="ECO:0007669"/>
    <property type="project" value="TreeGrafter"/>
</dbReference>